<proteinExistence type="predicted"/>
<keyword evidence="3" id="KW-1185">Reference proteome</keyword>
<accession>A0ABT9QFF7</accession>
<dbReference type="Proteomes" id="UP001225356">
    <property type="component" value="Unassembled WGS sequence"/>
</dbReference>
<organism evidence="2 3">
    <name type="scientific">Streptosporangium lutulentum</name>
    <dbReference type="NCBI Taxonomy" id="1461250"/>
    <lineage>
        <taxon>Bacteria</taxon>
        <taxon>Bacillati</taxon>
        <taxon>Actinomycetota</taxon>
        <taxon>Actinomycetes</taxon>
        <taxon>Streptosporangiales</taxon>
        <taxon>Streptosporangiaceae</taxon>
        <taxon>Streptosporangium</taxon>
    </lineage>
</organism>
<evidence type="ECO:0000256" key="1">
    <source>
        <dbReference type="SAM" id="MobiDB-lite"/>
    </source>
</evidence>
<protein>
    <submittedName>
        <fullName evidence="2">Uncharacterized protein</fullName>
    </submittedName>
</protein>
<gene>
    <name evidence="2" type="ORF">J2853_004711</name>
</gene>
<name>A0ABT9QFF7_9ACTN</name>
<feature type="region of interest" description="Disordered" evidence="1">
    <location>
        <begin position="49"/>
        <end position="77"/>
    </location>
</feature>
<dbReference type="RefSeq" id="WP_307561188.1">
    <property type="nucleotide sequence ID" value="NZ_JAUSQU010000001.1"/>
</dbReference>
<reference evidence="2 3" key="1">
    <citation type="submission" date="2023-07" db="EMBL/GenBank/DDBJ databases">
        <title>Sequencing the genomes of 1000 actinobacteria strains.</title>
        <authorList>
            <person name="Klenk H.-P."/>
        </authorList>
    </citation>
    <scope>NUCLEOTIDE SEQUENCE [LARGE SCALE GENOMIC DNA]</scope>
    <source>
        <strain evidence="2 3">DSM 46740</strain>
    </source>
</reference>
<dbReference type="EMBL" id="JAUSQU010000001">
    <property type="protein sequence ID" value="MDP9845500.1"/>
    <property type="molecule type" value="Genomic_DNA"/>
</dbReference>
<feature type="compositionally biased region" description="Polar residues" evidence="1">
    <location>
        <begin position="59"/>
        <end position="72"/>
    </location>
</feature>
<evidence type="ECO:0000313" key="3">
    <source>
        <dbReference type="Proteomes" id="UP001225356"/>
    </source>
</evidence>
<comment type="caution">
    <text evidence="2">The sequence shown here is derived from an EMBL/GenBank/DDBJ whole genome shotgun (WGS) entry which is preliminary data.</text>
</comment>
<sequence>MRYTLSRVLIHGLSWLIDGFLTGHSSMSNRRFISTPAWAVDGRGHGDGRRGNWLRRLSQGKTGPRRTSSASPVTGRRRLEDVRRTLARANPKVHSVALATSCVVNGQLPSESEQLEEGLELIMKGLQIAVERDFLDLVRVTIVLLRNLYQQNPSEVAEAWRKATSIEPPE</sequence>
<evidence type="ECO:0000313" key="2">
    <source>
        <dbReference type="EMBL" id="MDP9845500.1"/>
    </source>
</evidence>